<reference evidence="3" key="1">
    <citation type="submission" date="2023-08" db="EMBL/GenBank/DDBJ databases">
        <authorList>
            <person name="Chen Y."/>
            <person name="Shah S."/>
            <person name="Dougan E. K."/>
            <person name="Thang M."/>
            <person name="Chan C."/>
        </authorList>
    </citation>
    <scope>NUCLEOTIDE SEQUENCE</scope>
</reference>
<evidence type="ECO:0000256" key="1">
    <source>
        <dbReference type="SAM" id="Phobius"/>
    </source>
</evidence>
<dbReference type="InterPro" id="IPR001054">
    <property type="entry name" value="A/G_cyclase"/>
</dbReference>
<dbReference type="GO" id="GO:0006171">
    <property type="term" value="P:cAMP biosynthetic process"/>
    <property type="evidence" value="ECO:0007669"/>
    <property type="project" value="TreeGrafter"/>
</dbReference>
<dbReference type="Gene3D" id="3.30.70.1230">
    <property type="entry name" value="Nucleotide cyclase"/>
    <property type="match status" value="1"/>
</dbReference>
<comment type="caution">
    <text evidence="3">The sequence shown here is derived from an EMBL/GenBank/DDBJ whole genome shotgun (WGS) entry which is preliminary data.</text>
</comment>
<dbReference type="Pfam" id="PF00211">
    <property type="entry name" value="Guanylate_cyc"/>
    <property type="match status" value="1"/>
</dbReference>
<evidence type="ECO:0000313" key="3">
    <source>
        <dbReference type="EMBL" id="CAJ1374212.1"/>
    </source>
</evidence>
<name>A0AA36HT55_9DINO</name>
<proteinExistence type="predicted"/>
<accession>A0AA36HT55</accession>
<dbReference type="Proteomes" id="UP001178507">
    <property type="component" value="Unassembled WGS sequence"/>
</dbReference>
<organism evidence="3 4">
    <name type="scientific">Effrenium voratum</name>
    <dbReference type="NCBI Taxonomy" id="2562239"/>
    <lineage>
        <taxon>Eukaryota</taxon>
        <taxon>Sar</taxon>
        <taxon>Alveolata</taxon>
        <taxon>Dinophyceae</taxon>
        <taxon>Suessiales</taxon>
        <taxon>Symbiodiniaceae</taxon>
        <taxon>Effrenium</taxon>
    </lineage>
</organism>
<keyword evidence="1" id="KW-0812">Transmembrane</keyword>
<dbReference type="PANTHER" id="PTHR43081">
    <property type="entry name" value="ADENYLATE CYCLASE, TERMINAL-DIFFERENTIATION SPECIFIC-RELATED"/>
    <property type="match status" value="1"/>
</dbReference>
<feature type="domain" description="Guanylate cyclase" evidence="2">
    <location>
        <begin position="296"/>
        <end position="428"/>
    </location>
</feature>
<keyword evidence="1" id="KW-1133">Transmembrane helix</keyword>
<gene>
    <name evidence="3" type="ORF">EVOR1521_LOCUS3826</name>
</gene>
<dbReference type="SUPFAM" id="SSF55073">
    <property type="entry name" value="Nucleotide cyclase"/>
    <property type="match status" value="1"/>
</dbReference>
<dbReference type="InterPro" id="IPR050697">
    <property type="entry name" value="Adenylyl/Guanylyl_Cyclase_3/4"/>
</dbReference>
<protein>
    <recommendedName>
        <fullName evidence="2">Guanylate cyclase domain-containing protein</fullName>
    </recommendedName>
</protein>
<keyword evidence="4" id="KW-1185">Reference proteome</keyword>
<dbReference type="PROSITE" id="PS50125">
    <property type="entry name" value="GUANYLATE_CYCLASE_2"/>
    <property type="match status" value="1"/>
</dbReference>
<dbReference type="SMART" id="SM00044">
    <property type="entry name" value="CYCc"/>
    <property type="match status" value="1"/>
</dbReference>
<keyword evidence="1" id="KW-0472">Membrane</keyword>
<feature type="transmembrane region" description="Helical" evidence="1">
    <location>
        <begin position="190"/>
        <end position="215"/>
    </location>
</feature>
<dbReference type="EMBL" id="CAUJNA010000236">
    <property type="protein sequence ID" value="CAJ1374212.1"/>
    <property type="molecule type" value="Genomic_DNA"/>
</dbReference>
<evidence type="ECO:0000313" key="4">
    <source>
        <dbReference type="Proteomes" id="UP001178507"/>
    </source>
</evidence>
<dbReference type="CDD" id="cd07302">
    <property type="entry name" value="CHD"/>
    <property type="match status" value="1"/>
</dbReference>
<sequence length="549" mass="60394">MSYVNLGTVRQALQEQWGQIRLHLDSPLYRYALLHNESSVFVIIQRSREAPEQEGFLLAASNDPAHGCIFMYARKSPQQMVAHTAQAIYNRVGGNWSARPLQSSLFLMNFSLPEMKKGRSAACGPGSEECFDVSTRRIMLDDDLHWLVVLVLPSNAFTKVASAKQLELEKTVDLSAAASEDASHIFRVSFFVLSTAVIFGLFAAWFISALATYPLNKLQGYMHKLGRLDMKGLPGLHCNLNEMSSLTEVAELQAGFVNLARSVETFSRFVPETVVRSILHGDAAASSIHVQGRHATIMFTDIQSFTSIAETLSQSDLMTLLYMYLSEMTDIVERHGGVVSEILGDGLLILWNAPDDLKDHPVAACRAAVAQHKALSRLNEAFAEMMLPSIRIRIGLHTGDVLAGNIGSCKKMKYGCMGDPVNLASRLEGLAKHYGVGTLCSDATWASLPPNFVCRKLDLVRVKGKEQAVWVYELIDDMPSLRETTAQLYEDALHAFHNQSFALAVQLASSLAAQDPGDTAAVKLLQRADAACQTDLPIGWSPVMEMTEK</sequence>
<dbReference type="PANTHER" id="PTHR43081:SF1">
    <property type="entry name" value="ADENYLATE CYCLASE, TERMINAL-DIFFERENTIATION SPECIFIC"/>
    <property type="match status" value="1"/>
</dbReference>
<evidence type="ECO:0000259" key="2">
    <source>
        <dbReference type="PROSITE" id="PS50125"/>
    </source>
</evidence>
<dbReference type="AlphaFoldDB" id="A0AA36HT55"/>
<dbReference type="InterPro" id="IPR029787">
    <property type="entry name" value="Nucleotide_cyclase"/>
</dbReference>
<dbReference type="GO" id="GO:0035556">
    <property type="term" value="P:intracellular signal transduction"/>
    <property type="evidence" value="ECO:0007669"/>
    <property type="project" value="InterPro"/>
</dbReference>